<dbReference type="OrthoDB" id="308690at2759"/>
<protein>
    <submittedName>
        <fullName evidence="1">YVTN repeat-like/Quino protein amine dehydrogenase</fullName>
    </submittedName>
</protein>
<dbReference type="OMA" id="CWHLNGD"/>
<dbReference type="GO" id="GO:0005815">
    <property type="term" value="C:microtubule organizing center"/>
    <property type="evidence" value="ECO:0007669"/>
    <property type="project" value="TreeGrafter"/>
</dbReference>
<dbReference type="InterPro" id="IPR052778">
    <property type="entry name" value="Centrosome-WD_assoc"/>
</dbReference>
<accession>A0A139AWV8</accession>
<dbReference type="GO" id="GO:1990811">
    <property type="term" value="C:MWP complex"/>
    <property type="evidence" value="ECO:0007669"/>
    <property type="project" value="TreeGrafter"/>
</dbReference>
<keyword evidence="2" id="KW-1185">Reference proteome</keyword>
<dbReference type="InterPro" id="IPR001680">
    <property type="entry name" value="WD40_rpt"/>
</dbReference>
<evidence type="ECO:0000313" key="2">
    <source>
        <dbReference type="Proteomes" id="UP000070544"/>
    </source>
</evidence>
<dbReference type="AlphaFoldDB" id="A0A139AWV8"/>
<dbReference type="Proteomes" id="UP000070544">
    <property type="component" value="Unassembled WGS sequence"/>
</dbReference>
<dbReference type="PANTHER" id="PTHR16220:SF0">
    <property type="entry name" value="WD REPEAT-CONTAINING PROTEIN WRAP73"/>
    <property type="match status" value="1"/>
</dbReference>
<reference evidence="1 2" key="1">
    <citation type="journal article" date="2015" name="Genome Biol. Evol.">
        <title>Phylogenomic analyses indicate that early fungi evolved digesting cell walls of algal ancestors of land plants.</title>
        <authorList>
            <person name="Chang Y."/>
            <person name="Wang S."/>
            <person name="Sekimoto S."/>
            <person name="Aerts A.L."/>
            <person name="Choi C."/>
            <person name="Clum A."/>
            <person name="LaButti K.M."/>
            <person name="Lindquist E.A."/>
            <person name="Yee Ngan C."/>
            <person name="Ohm R.A."/>
            <person name="Salamov A.A."/>
            <person name="Grigoriev I.V."/>
            <person name="Spatafora J.W."/>
            <person name="Berbee M.L."/>
        </authorList>
    </citation>
    <scope>NUCLEOTIDE SEQUENCE [LARGE SCALE GENOMIC DNA]</scope>
    <source>
        <strain evidence="1 2">JEL478</strain>
    </source>
</reference>
<dbReference type="STRING" id="1344416.A0A139AWV8"/>
<organism evidence="1 2">
    <name type="scientific">Gonapodya prolifera (strain JEL478)</name>
    <name type="common">Monoblepharis prolifera</name>
    <dbReference type="NCBI Taxonomy" id="1344416"/>
    <lineage>
        <taxon>Eukaryota</taxon>
        <taxon>Fungi</taxon>
        <taxon>Fungi incertae sedis</taxon>
        <taxon>Chytridiomycota</taxon>
        <taxon>Chytridiomycota incertae sedis</taxon>
        <taxon>Monoblepharidomycetes</taxon>
        <taxon>Monoblepharidales</taxon>
        <taxon>Gonapodyaceae</taxon>
        <taxon>Gonapodya</taxon>
    </lineage>
</organism>
<dbReference type="Pfam" id="PF00400">
    <property type="entry name" value="WD40"/>
    <property type="match status" value="2"/>
</dbReference>
<dbReference type="InterPro" id="IPR015943">
    <property type="entry name" value="WD40/YVTN_repeat-like_dom_sf"/>
</dbReference>
<dbReference type="SUPFAM" id="SSF69322">
    <property type="entry name" value="Tricorn protease domain 2"/>
    <property type="match status" value="1"/>
</dbReference>
<sequence>MDFTEVYKQTSQLVLPSPSSALLAVAVSHRLVVRDADTLQIRHLFACTDAISDVVWSPDSRYIAVASKKLGLIQVWAMDDTEWSCKIEAGAEGLERIRWAPDGRSIMCFSDFQLRVTVWSLIERECAHIQYPKYTDRAFSFRPDGRYLALAERRDGKDHVSVYDAEEWVLLKNWPADTTDLEDLAWSPDGRYIALWESPLAYNLLIYHPDGRLVSRIASPPNPTLGVRSAAWHPGGQFIAVAGYDGVVRLVNWYTWTATVVIGHPALVEDVGVPVFKEIDLRDSVSTPAISGRLSGGVGGGQDLLQGRPKLRFQLVRPPYTIPRLRIEPDKPNPKTGVGVCQWSADGRWLVTRHDASPHTLYIWSLHTLKHLAVIHHTSSVRVVQFNPRHANLITWCCGNGYVYVARLPADADEERGVGVEVEAVEVPAVGFSVVGCKWMPDGKGVVVMDKEKFAVGFLVEGSE</sequence>
<evidence type="ECO:0000313" key="1">
    <source>
        <dbReference type="EMBL" id="KXS21187.1"/>
    </source>
</evidence>
<dbReference type="Gene3D" id="2.130.10.10">
    <property type="entry name" value="YVTN repeat-like/Quinoprotein amine dehydrogenase"/>
    <property type="match status" value="3"/>
</dbReference>
<dbReference type="SMART" id="SM00320">
    <property type="entry name" value="WD40"/>
    <property type="match status" value="3"/>
</dbReference>
<dbReference type="PANTHER" id="PTHR16220">
    <property type="entry name" value="WD REPEAT PROTEIN 8-RELATED"/>
    <property type="match status" value="1"/>
</dbReference>
<dbReference type="GO" id="GO:1990810">
    <property type="term" value="P:microtubule anchoring at mitotic spindle pole body"/>
    <property type="evidence" value="ECO:0007669"/>
    <property type="project" value="TreeGrafter"/>
</dbReference>
<gene>
    <name evidence="1" type="ORF">M427DRAFT_107449</name>
</gene>
<dbReference type="EMBL" id="KQ965733">
    <property type="protein sequence ID" value="KXS21187.1"/>
    <property type="molecule type" value="Genomic_DNA"/>
</dbReference>
<name>A0A139AWV8_GONPJ</name>
<proteinExistence type="predicted"/>